<sequence>MPQVTGKFNVTITRLEPAEPDEEAALGRMGLDKRFEGPLTGSSKGQMLSAATNTVGSAGYVAMEKVTGTLDGLHGGFILQHAGSMNRGTPSLTVTVVPDSGSGELTGLIGRMGIRIENGQHFYDFSYTLPGPDQ</sequence>
<proteinExistence type="predicted"/>
<comment type="caution">
    <text evidence="1">The sequence shown here is derived from an EMBL/GenBank/DDBJ whole genome shotgun (WGS) entry which is preliminary data.</text>
</comment>
<evidence type="ECO:0008006" key="3">
    <source>
        <dbReference type="Google" id="ProtNLM"/>
    </source>
</evidence>
<evidence type="ECO:0000313" key="2">
    <source>
        <dbReference type="Proteomes" id="UP000621859"/>
    </source>
</evidence>
<reference evidence="2" key="1">
    <citation type="journal article" date="2019" name="Int. J. Syst. Evol. Microbiol.">
        <title>The Global Catalogue of Microorganisms (GCM) 10K type strain sequencing project: providing services to taxonomists for standard genome sequencing and annotation.</title>
        <authorList>
            <consortium name="The Broad Institute Genomics Platform"/>
            <consortium name="The Broad Institute Genome Sequencing Center for Infectious Disease"/>
            <person name="Wu L."/>
            <person name="Ma J."/>
        </authorList>
    </citation>
    <scope>NUCLEOTIDE SEQUENCE [LARGE SCALE GENOMIC DNA]</scope>
    <source>
        <strain evidence="2">CGMCC 1.8860</strain>
    </source>
</reference>
<gene>
    <name evidence="1" type="ORF">GCM10010971_06160</name>
</gene>
<dbReference type="EMBL" id="BMLY01000001">
    <property type="protein sequence ID" value="GGP24797.1"/>
    <property type="molecule type" value="Genomic_DNA"/>
</dbReference>
<dbReference type="Gene3D" id="2.40.350.10">
    <property type="entry name" value="SO1590-like"/>
    <property type="match status" value="1"/>
</dbReference>
<accession>A0ABQ2PH66</accession>
<dbReference type="InterPro" id="IPR021607">
    <property type="entry name" value="DUF3224"/>
</dbReference>
<keyword evidence="2" id="KW-1185">Reference proteome</keyword>
<dbReference type="SUPFAM" id="SSF159238">
    <property type="entry name" value="SO1590-like"/>
    <property type="match status" value="1"/>
</dbReference>
<organism evidence="1 2">
    <name type="scientific">Silvimonas amylolytica</name>
    <dbReference type="NCBI Taxonomy" id="449663"/>
    <lineage>
        <taxon>Bacteria</taxon>
        <taxon>Pseudomonadati</taxon>
        <taxon>Pseudomonadota</taxon>
        <taxon>Betaproteobacteria</taxon>
        <taxon>Neisseriales</taxon>
        <taxon>Chitinibacteraceae</taxon>
        <taxon>Silvimonas</taxon>
    </lineage>
</organism>
<dbReference type="Proteomes" id="UP000621859">
    <property type="component" value="Unassembled WGS sequence"/>
</dbReference>
<dbReference type="InterPro" id="IPR023159">
    <property type="entry name" value="SO1590-like_sf"/>
</dbReference>
<dbReference type="RefSeq" id="WP_188688637.1">
    <property type="nucleotide sequence ID" value="NZ_BMLY01000001.1"/>
</dbReference>
<dbReference type="Pfam" id="PF11528">
    <property type="entry name" value="DUF3224"/>
    <property type="match status" value="1"/>
</dbReference>
<name>A0ABQ2PH66_9NEIS</name>
<protein>
    <recommendedName>
        <fullName evidence="3">DUF3224 domain-containing protein</fullName>
    </recommendedName>
</protein>
<evidence type="ECO:0000313" key="1">
    <source>
        <dbReference type="EMBL" id="GGP24797.1"/>
    </source>
</evidence>